<organism evidence="4 5">
    <name type="scientific">Trichomonas vaginalis (strain ATCC PRA-98 / G3)</name>
    <dbReference type="NCBI Taxonomy" id="412133"/>
    <lineage>
        <taxon>Eukaryota</taxon>
        <taxon>Metamonada</taxon>
        <taxon>Parabasalia</taxon>
        <taxon>Trichomonadida</taxon>
        <taxon>Trichomonadidae</taxon>
        <taxon>Trichomonas</taxon>
    </lineage>
</organism>
<keyword evidence="5" id="KW-1185">Reference proteome</keyword>
<dbReference type="OrthoDB" id="10652208at2759"/>
<feature type="transmembrane region" description="Helical" evidence="1">
    <location>
        <begin position="425"/>
        <end position="444"/>
    </location>
</feature>
<feature type="transmembrane region" description="Helical" evidence="1">
    <location>
        <begin position="176"/>
        <end position="195"/>
    </location>
</feature>
<evidence type="ECO:0000259" key="3">
    <source>
        <dbReference type="Pfam" id="PF24874"/>
    </source>
</evidence>
<reference evidence="4" key="2">
    <citation type="journal article" date="2007" name="Science">
        <title>Draft genome sequence of the sexually transmitted pathogen Trichomonas vaginalis.</title>
        <authorList>
            <person name="Carlton J.M."/>
            <person name="Hirt R.P."/>
            <person name="Silva J.C."/>
            <person name="Delcher A.L."/>
            <person name="Schatz M."/>
            <person name="Zhao Q."/>
            <person name="Wortman J.R."/>
            <person name="Bidwell S.L."/>
            <person name="Alsmark U.C.M."/>
            <person name="Besteiro S."/>
            <person name="Sicheritz-Ponten T."/>
            <person name="Noel C.J."/>
            <person name="Dacks J.B."/>
            <person name="Foster P.G."/>
            <person name="Simillion C."/>
            <person name="Van de Peer Y."/>
            <person name="Miranda-Saavedra D."/>
            <person name="Barton G.J."/>
            <person name="Westrop G.D."/>
            <person name="Mueller S."/>
            <person name="Dessi D."/>
            <person name="Fiori P.L."/>
            <person name="Ren Q."/>
            <person name="Paulsen I."/>
            <person name="Zhang H."/>
            <person name="Bastida-Corcuera F.D."/>
            <person name="Simoes-Barbosa A."/>
            <person name="Brown M.T."/>
            <person name="Hayes R.D."/>
            <person name="Mukherjee M."/>
            <person name="Okumura C.Y."/>
            <person name="Schneider R."/>
            <person name="Smith A.J."/>
            <person name="Vanacova S."/>
            <person name="Villalvazo M."/>
            <person name="Haas B.J."/>
            <person name="Pertea M."/>
            <person name="Feldblyum T.V."/>
            <person name="Utterback T.R."/>
            <person name="Shu C.L."/>
            <person name="Osoegawa K."/>
            <person name="de Jong P.J."/>
            <person name="Hrdy I."/>
            <person name="Horvathova L."/>
            <person name="Zubacova Z."/>
            <person name="Dolezal P."/>
            <person name="Malik S.B."/>
            <person name="Logsdon J.M. Jr."/>
            <person name="Henze K."/>
            <person name="Gupta A."/>
            <person name="Wang C.C."/>
            <person name="Dunne R.L."/>
            <person name="Upcroft J.A."/>
            <person name="Upcroft P."/>
            <person name="White O."/>
            <person name="Salzberg S.L."/>
            <person name="Tang P."/>
            <person name="Chiu C.-H."/>
            <person name="Lee Y.-S."/>
            <person name="Embley T.M."/>
            <person name="Coombs G.H."/>
            <person name="Mottram J.C."/>
            <person name="Tachezy J."/>
            <person name="Fraser-Liggett C.M."/>
            <person name="Johnson P.J."/>
        </authorList>
    </citation>
    <scope>NUCLEOTIDE SEQUENCE [LARGE SCALE GENOMIC DNA]</scope>
    <source>
        <strain evidence="4">G3</strain>
    </source>
</reference>
<gene>
    <name evidence="4" type="ORF">TVAG_238890</name>
</gene>
<keyword evidence="1" id="KW-0472">Membrane</keyword>
<dbReference type="PANTHER" id="PTHR13167:SF25">
    <property type="entry name" value="PIEZO-TYPE MECHANOSENSITIVE ION CHANNEL COMPONENT"/>
    <property type="match status" value="1"/>
</dbReference>
<dbReference type="InParanoid" id="A2DGC1"/>
<dbReference type="EMBL" id="DS113197">
    <property type="protein sequence ID" value="EAY20517.1"/>
    <property type="molecule type" value="Genomic_DNA"/>
</dbReference>
<feature type="transmembrane region" description="Helical" evidence="1">
    <location>
        <begin position="456"/>
        <end position="486"/>
    </location>
</feature>
<feature type="transmembrane region" description="Helical" evidence="1">
    <location>
        <begin position="385"/>
        <end position="405"/>
    </location>
</feature>
<dbReference type="InterPro" id="IPR056770">
    <property type="entry name" value="Piezo_THU9_anchor"/>
</dbReference>
<sequence>MIFKVFNIWVWTVLNLITFGSTSIYFIAPLLKKKINIPWLFDSTVTVNPNVMFSKVWPFLILFILTAIQRYYYRPPPQIVIKFSRTIGVFLSLCFSCVYIDNSIFTVLYQLLIVANLFLYHWNYILIVINTIISASQIVVIATFGYPEIKSIVTHKAFFFKFFGISEHPDITRHQMIPIIILILYIFFGSIARKYDVDENHELMTFLIENLWAIVLKFSFYFFWSAIFLVVIVSKGVSIVGAVMLIVLGIIKVTGHSAKKSGVFLYVIFMLDVLFVTTVASVNVPSKVTKIVNLIGPLCDTPLAKLANVLVCLCAFLNMSHFDAKQINPIITYVGNCLASILISGVEFTLVIMAIQENNILNLFGIIVVFIILVHPKVSLLEARIITIILNLVLGYVLAFIIIKFKGKNEWYDYFLLTNVKMIEIFYIFLTMIVFSLFCEFGRVDAAVGRSFLTTYFPTIVSVATTVISFYAHTYLTFIHTCLLLINQGFNYYNSRFHPKSFNVVIWYAYIILLVKALRPLRFIPQTETTFDKAFGTIKVDNLNWCVCFWLEFLLRSCLNSPMYRMIHEKELKRAEFRRNRTKIIEEMIEIDQKFADLYFKHTLKILEEGVVNLNITEDIQNTHSVEDIKQTIIDKEPSLPKYKLITNDGNPDAPPISPVKLLYHSIIGWVLRLLRWFFLWLVDSLIELGSNFTDINLEPGVHTDFLLKVRDMMTEMVDKFSNSNVLAIPQNYVDFSKQLPLSYLNHFQIFHSLDLLSITEKTRFPLLYHYLKVCSRQAIPALLLALCFYYPLVERSVFALILFFLALFCVSFNIESYIPFVITSGFYMFLRCILRSYGMKPLVQTFINSLEETHRKLKVSVCFGLNLSVGEKIYLLIVLCLSCASQTYSFTHPFQIRRPKQHPIEEPQTNQMPKLGLSEKLLSRINMKSFIKYAFNKIALLIDVIAFVIALFFYMSWTRSSDANSFIHGSSSVTYDFVFFLMGNFIFILLNQWVILSKHKLWLFIYNFLYSVFTFIYMTYLIPVFTDNGCFEHASYWTFYFLRILSVIVYSCNLMFGFARMPPSLGNPNPLFTYIKLLTISKVPFLFEFIQLTKWLACTTSLNMFDFMIIGQLRSKLCKQVALLKLFPANSRKKSHVLGILFMIAMFCLLFAPFIVMMSSSTTSITNNVQVASVSLGIYGLPELFTGTVLPNEDSFITNSMQKKIMAMNDQKLDPFFANSKRESQYFNYPGITMTNWIISESSARFAMYTIKNTTNPIFIPYVTFKFTVQTPTTKKNIDQITITKNGKQLSEKDLETLYKALECTVTSTSPQENLTFYLDSLVPVFFIIPLSADATAVSGYTFNVTFSFQQSYSGNYYWSINAMRNENLPDDIKEGPISSIVFSKPTYDETIGSILSKTGGGFYGMLLFVIMTCGKFIRSFINSFFSDLWIDKMGKPQIFLNVILAIEAHRKEGDLTSEYATAMMLLNTIRSVHNLVRIGGTVPINEGERVNYLL</sequence>
<feature type="transmembrane region" description="Helical" evidence="1">
    <location>
        <begin position="221"/>
        <end position="251"/>
    </location>
</feature>
<feature type="transmembrane region" description="Helical" evidence="1">
    <location>
        <begin position="331"/>
        <end position="354"/>
    </location>
</feature>
<feature type="transmembrane region" description="Helical" evidence="1">
    <location>
        <begin position="1004"/>
        <end position="1026"/>
    </location>
</feature>
<evidence type="ECO:0000259" key="2">
    <source>
        <dbReference type="Pfam" id="PF12166"/>
    </source>
</evidence>
<dbReference type="VEuPathDB" id="TrichDB:TVAG_238890"/>
<dbReference type="GO" id="GO:0071260">
    <property type="term" value="P:cellular response to mechanical stimulus"/>
    <property type="evidence" value="ECO:0000318"/>
    <property type="project" value="GO_Central"/>
</dbReference>
<feature type="transmembrane region" description="Helical" evidence="1">
    <location>
        <begin position="798"/>
        <end position="831"/>
    </location>
</feature>
<feature type="transmembrane region" description="Helical" evidence="1">
    <location>
        <begin position="124"/>
        <end position="146"/>
    </location>
</feature>
<accession>A2DGC1</accession>
<name>A2DGC1_TRIV3</name>
<evidence type="ECO:0000256" key="1">
    <source>
        <dbReference type="SAM" id="Phobius"/>
    </source>
</evidence>
<dbReference type="VEuPathDB" id="TrichDB:TVAGG3_0966910"/>
<feature type="transmembrane region" description="Helical" evidence="1">
    <location>
        <begin position="935"/>
        <end position="958"/>
    </location>
</feature>
<feature type="transmembrane region" description="Helical" evidence="1">
    <location>
        <begin position="89"/>
        <end position="112"/>
    </location>
</feature>
<evidence type="ECO:0000313" key="5">
    <source>
        <dbReference type="Proteomes" id="UP000001542"/>
    </source>
</evidence>
<dbReference type="InterPro" id="IPR027272">
    <property type="entry name" value="Piezo"/>
</dbReference>
<dbReference type="GO" id="GO:0008381">
    <property type="term" value="F:mechanosensitive monoatomic ion channel activity"/>
    <property type="evidence" value="ECO:0000318"/>
    <property type="project" value="GO_Central"/>
</dbReference>
<dbReference type="GO" id="GO:0042391">
    <property type="term" value="P:regulation of membrane potential"/>
    <property type="evidence" value="ECO:0000318"/>
    <property type="project" value="GO_Central"/>
</dbReference>
<feature type="transmembrane region" description="Helical" evidence="1">
    <location>
        <begin position="7"/>
        <end position="31"/>
    </location>
</feature>
<evidence type="ECO:0000313" key="4">
    <source>
        <dbReference type="EMBL" id="EAY20517.1"/>
    </source>
</evidence>
<protein>
    <submittedName>
        <fullName evidence="4">Uncharacterized protein</fullName>
    </submittedName>
</protein>
<feature type="transmembrane region" description="Helical" evidence="1">
    <location>
        <begin position="1038"/>
        <end position="1060"/>
    </location>
</feature>
<feature type="domain" description="Piezo THU9 and anchor" evidence="3">
    <location>
        <begin position="940"/>
        <end position="1158"/>
    </location>
</feature>
<dbReference type="PANTHER" id="PTHR13167">
    <property type="entry name" value="PIEZO-TYPE MECHANOSENSITIVE ION CHANNEL COMPONENT"/>
    <property type="match status" value="1"/>
</dbReference>
<dbReference type="KEGG" id="tva:5466055"/>
<feature type="transmembrane region" description="Helical" evidence="1">
    <location>
        <begin position="978"/>
        <end position="997"/>
    </location>
</feature>
<keyword evidence="1" id="KW-1133">Transmembrane helix</keyword>
<feature type="transmembrane region" description="Helical" evidence="1">
    <location>
        <begin position="360"/>
        <end position="378"/>
    </location>
</feature>
<dbReference type="STRING" id="5722.A2DGC1"/>
<feature type="domain" description="Piezo non-specific cation channel cap" evidence="2">
    <location>
        <begin position="1205"/>
        <end position="1482"/>
    </location>
</feature>
<dbReference type="GO" id="GO:0050982">
    <property type="term" value="P:detection of mechanical stimulus"/>
    <property type="evidence" value="ECO:0000318"/>
    <property type="project" value="GO_Central"/>
</dbReference>
<feature type="transmembrane region" description="Helical" evidence="1">
    <location>
        <begin position="501"/>
        <end position="518"/>
    </location>
</feature>
<dbReference type="Proteomes" id="UP000001542">
    <property type="component" value="Unassembled WGS sequence"/>
</dbReference>
<dbReference type="Pfam" id="PF12166">
    <property type="entry name" value="Piezo_cap"/>
    <property type="match status" value="1"/>
</dbReference>
<feature type="transmembrane region" description="Helical" evidence="1">
    <location>
        <begin position="263"/>
        <end position="282"/>
    </location>
</feature>
<reference evidence="4" key="1">
    <citation type="submission" date="2006-10" db="EMBL/GenBank/DDBJ databases">
        <authorList>
            <person name="Amadeo P."/>
            <person name="Zhao Q."/>
            <person name="Wortman J."/>
            <person name="Fraser-Liggett C."/>
            <person name="Carlton J."/>
        </authorList>
    </citation>
    <scope>NUCLEOTIDE SEQUENCE</scope>
    <source>
        <strain evidence="4">G3</strain>
    </source>
</reference>
<feature type="transmembrane region" description="Helical" evidence="1">
    <location>
        <begin position="1138"/>
        <end position="1159"/>
    </location>
</feature>
<dbReference type="GO" id="GO:0005261">
    <property type="term" value="F:monoatomic cation channel activity"/>
    <property type="evidence" value="ECO:0000318"/>
    <property type="project" value="GO_Central"/>
</dbReference>
<proteinExistence type="predicted"/>
<feature type="transmembrane region" description="Helical" evidence="1">
    <location>
        <begin position="51"/>
        <end position="68"/>
    </location>
</feature>
<dbReference type="InterPro" id="IPR031334">
    <property type="entry name" value="Piezo_cap_dom"/>
</dbReference>
<dbReference type="GO" id="GO:0016020">
    <property type="term" value="C:membrane"/>
    <property type="evidence" value="ECO:0000318"/>
    <property type="project" value="GO_Central"/>
</dbReference>
<dbReference type="Pfam" id="PF24874">
    <property type="entry name" value="Piezo_THU9_anchor"/>
    <property type="match status" value="1"/>
</dbReference>
<keyword evidence="1" id="KW-0812">Transmembrane</keyword>
<dbReference type="RefSeq" id="XP_001581503.1">
    <property type="nucleotide sequence ID" value="XM_001581453.1"/>
</dbReference>